<comment type="caution">
    <text evidence="8">The sequence shown here is derived from an EMBL/GenBank/DDBJ whole genome shotgun (WGS) entry which is preliminary data.</text>
</comment>
<feature type="domain" description="DOC" evidence="7">
    <location>
        <begin position="68"/>
        <end position="273"/>
    </location>
</feature>
<evidence type="ECO:0000313" key="9">
    <source>
        <dbReference type="Proteomes" id="UP000449547"/>
    </source>
</evidence>
<evidence type="ECO:0000256" key="4">
    <source>
        <dbReference type="ARBA" id="ARBA00022786"/>
    </source>
</evidence>
<protein>
    <recommendedName>
        <fullName evidence="7">DOC domain-containing protein</fullName>
    </recommendedName>
</protein>
<reference evidence="8 9" key="1">
    <citation type="submission" date="2019-07" db="EMBL/GenBank/DDBJ databases">
        <title>Genome assembly of two rare yeast pathogens: Diutina rugosa and Trichomonascus ciferrii.</title>
        <authorList>
            <person name="Mixao V."/>
            <person name="Saus E."/>
            <person name="Hansen A."/>
            <person name="Lass-Flor C."/>
            <person name="Gabaldon T."/>
        </authorList>
    </citation>
    <scope>NUCLEOTIDE SEQUENCE [LARGE SCALE GENOMIC DNA]</scope>
    <source>
        <strain evidence="8 9">CBS 613</strain>
    </source>
</reference>
<evidence type="ECO:0000256" key="1">
    <source>
        <dbReference type="ARBA" id="ARBA00006762"/>
    </source>
</evidence>
<proteinExistence type="inferred from homology"/>
<dbReference type="InterPro" id="IPR008979">
    <property type="entry name" value="Galactose-bd-like_sf"/>
</dbReference>
<dbReference type="InterPro" id="IPR004939">
    <property type="entry name" value="APC_su10/DOC_dom"/>
</dbReference>
<dbReference type="PANTHER" id="PTHR12936">
    <property type="entry name" value="ANAPHASE-PROMOTING COMPLEX 10"/>
    <property type="match status" value="1"/>
</dbReference>
<feature type="compositionally biased region" description="Low complexity" evidence="6">
    <location>
        <begin position="15"/>
        <end position="26"/>
    </location>
</feature>
<sequence>MDASGYWEQSSYVEGGPSMSSGQPSMNARFFDDDDDDSDDFANRRRVASDDSHNNSIAGDTSTADHPNLDQTQKIYYKKGLEELDSLQLLDLSPLANWKLSSFKPGFGLDQLRDDSPDTFWQSDGSNGNPNANANSIAMANNQLTHPHSITIQFAKKVSLERISIFTNFLLDESYTPSKIRIMAGSSDSWDLTEVCTVSFNKPVGWSHIIFNGIRGDGVLKCFIVKIVILANHQDGKDSHIRAIRCFGKKTVQSTRDISAAATAASGSDILRDMSLVSGMSNLSGVSLNHQIMGPPLAHSIGSTSGDGGELEEEGDDETQRILGNVNDVIGLNSGFQSVELRSMSSIR</sequence>
<dbReference type="CDD" id="cd08366">
    <property type="entry name" value="APC10"/>
    <property type="match status" value="1"/>
</dbReference>
<dbReference type="GO" id="GO:0051301">
    <property type="term" value="P:cell division"/>
    <property type="evidence" value="ECO:0007669"/>
    <property type="project" value="UniProtKB-KW"/>
</dbReference>
<keyword evidence="4" id="KW-0833">Ubl conjugation pathway</keyword>
<evidence type="ECO:0000256" key="2">
    <source>
        <dbReference type="ARBA" id="ARBA00022618"/>
    </source>
</evidence>
<feature type="compositionally biased region" description="Basic and acidic residues" evidence="6">
    <location>
        <begin position="41"/>
        <end position="53"/>
    </location>
</feature>
<feature type="compositionally biased region" description="Polar residues" evidence="6">
    <location>
        <begin position="54"/>
        <end position="68"/>
    </location>
</feature>
<keyword evidence="9" id="KW-1185">Reference proteome</keyword>
<evidence type="ECO:0000256" key="3">
    <source>
        <dbReference type="ARBA" id="ARBA00022776"/>
    </source>
</evidence>
<dbReference type="InterPro" id="IPR016901">
    <property type="entry name" value="APC10/Doc1"/>
</dbReference>
<comment type="similarity">
    <text evidence="1">Belongs to the APC10 family.</text>
</comment>
<dbReference type="VEuPathDB" id="FungiDB:DIURU_003662"/>
<dbReference type="GO" id="GO:0031145">
    <property type="term" value="P:anaphase-promoting complex-dependent catabolic process"/>
    <property type="evidence" value="ECO:0007669"/>
    <property type="project" value="InterPro"/>
</dbReference>
<name>A0A642UKB0_DIURU</name>
<evidence type="ECO:0000313" key="8">
    <source>
        <dbReference type="EMBL" id="KAA8900799.1"/>
    </source>
</evidence>
<gene>
    <name evidence="8" type="ORF">DIURU_003662</name>
</gene>
<dbReference type="SUPFAM" id="SSF49785">
    <property type="entry name" value="Galactose-binding domain-like"/>
    <property type="match status" value="1"/>
</dbReference>
<keyword evidence="2" id="KW-0132">Cell division</keyword>
<dbReference type="GO" id="GO:0070979">
    <property type="term" value="P:protein K11-linked ubiquitination"/>
    <property type="evidence" value="ECO:0007669"/>
    <property type="project" value="TreeGrafter"/>
</dbReference>
<dbReference type="AlphaFoldDB" id="A0A642UKB0"/>
<dbReference type="Gene3D" id="2.60.120.260">
    <property type="entry name" value="Galactose-binding domain-like"/>
    <property type="match status" value="1"/>
</dbReference>
<dbReference type="OrthoDB" id="24948at2759"/>
<dbReference type="GeneID" id="54782313"/>
<dbReference type="PANTHER" id="PTHR12936:SF0">
    <property type="entry name" value="ANAPHASE-PROMOTING COMPLEX SUBUNIT 10"/>
    <property type="match status" value="1"/>
</dbReference>
<keyword evidence="5" id="KW-0131">Cell cycle</keyword>
<dbReference type="SMART" id="SM01337">
    <property type="entry name" value="APC10"/>
    <property type="match status" value="1"/>
</dbReference>
<dbReference type="PROSITE" id="PS51284">
    <property type="entry name" value="DOC"/>
    <property type="match status" value="1"/>
</dbReference>
<evidence type="ECO:0000256" key="5">
    <source>
        <dbReference type="ARBA" id="ARBA00023306"/>
    </source>
</evidence>
<dbReference type="Pfam" id="PF03256">
    <property type="entry name" value="ANAPC10"/>
    <property type="match status" value="2"/>
</dbReference>
<evidence type="ECO:0000256" key="6">
    <source>
        <dbReference type="SAM" id="MobiDB-lite"/>
    </source>
</evidence>
<dbReference type="EMBL" id="SWFT01000106">
    <property type="protein sequence ID" value="KAA8900799.1"/>
    <property type="molecule type" value="Genomic_DNA"/>
</dbReference>
<accession>A0A642UKB0</accession>
<dbReference type="GO" id="GO:0005680">
    <property type="term" value="C:anaphase-promoting complex"/>
    <property type="evidence" value="ECO:0007669"/>
    <property type="project" value="InterPro"/>
</dbReference>
<feature type="region of interest" description="Disordered" evidence="6">
    <location>
        <begin position="1"/>
        <end position="68"/>
    </location>
</feature>
<dbReference type="Proteomes" id="UP000449547">
    <property type="component" value="Unassembled WGS sequence"/>
</dbReference>
<dbReference type="RefSeq" id="XP_034011554.1">
    <property type="nucleotide sequence ID" value="XM_034156449.1"/>
</dbReference>
<evidence type="ECO:0000259" key="7">
    <source>
        <dbReference type="PROSITE" id="PS51284"/>
    </source>
</evidence>
<keyword evidence="3" id="KW-0498">Mitosis</keyword>
<organism evidence="8 9">
    <name type="scientific">Diutina rugosa</name>
    <name type="common">Yeast</name>
    <name type="synonym">Candida rugosa</name>
    <dbReference type="NCBI Taxonomy" id="5481"/>
    <lineage>
        <taxon>Eukaryota</taxon>
        <taxon>Fungi</taxon>
        <taxon>Dikarya</taxon>
        <taxon>Ascomycota</taxon>
        <taxon>Saccharomycotina</taxon>
        <taxon>Pichiomycetes</taxon>
        <taxon>Debaryomycetaceae</taxon>
        <taxon>Diutina</taxon>
    </lineage>
</organism>
<dbReference type="OMA" id="HNHLIHA"/>